<keyword evidence="2" id="KW-0963">Cytoplasm</keyword>
<comment type="caution">
    <text evidence="7">The sequence shown here is derived from an EMBL/GenBank/DDBJ whole genome shotgun (WGS) entry which is preliminary data.</text>
</comment>
<keyword evidence="8" id="KW-1185">Reference proteome</keyword>
<gene>
    <name evidence="7" type="ORF">PEVE_00018695</name>
</gene>
<organism evidence="7 8">
    <name type="scientific">Porites evermanni</name>
    <dbReference type="NCBI Taxonomy" id="104178"/>
    <lineage>
        <taxon>Eukaryota</taxon>
        <taxon>Metazoa</taxon>
        <taxon>Cnidaria</taxon>
        <taxon>Anthozoa</taxon>
        <taxon>Hexacorallia</taxon>
        <taxon>Scleractinia</taxon>
        <taxon>Fungiina</taxon>
        <taxon>Poritidae</taxon>
        <taxon>Porites</taxon>
    </lineage>
</organism>
<name>A0ABN8M559_9CNID</name>
<evidence type="ECO:0000256" key="5">
    <source>
        <dbReference type="SAM" id="MobiDB-lite"/>
    </source>
</evidence>
<dbReference type="Pfam" id="PF07716">
    <property type="entry name" value="bZIP_2"/>
    <property type="match status" value="1"/>
</dbReference>
<dbReference type="PANTHER" id="PTHR18956:SF6">
    <property type="entry name" value="HYALURONAN MEDIATED MOTILITY RECEPTOR"/>
    <property type="match status" value="1"/>
</dbReference>
<dbReference type="PANTHER" id="PTHR18956">
    <property type="entry name" value="HYALURONAN MEDIATED MOTILITY RECEPTOR"/>
    <property type="match status" value="1"/>
</dbReference>
<dbReference type="InterPro" id="IPR046347">
    <property type="entry name" value="bZIP_sf"/>
</dbReference>
<dbReference type="SMART" id="SM00338">
    <property type="entry name" value="BRLZ"/>
    <property type="match status" value="1"/>
</dbReference>
<feature type="domain" description="BZIP" evidence="6">
    <location>
        <begin position="725"/>
        <end position="788"/>
    </location>
</feature>
<evidence type="ECO:0000313" key="8">
    <source>
        <dbReference type="Proteomes" id="UP001159427"/>
    </source>
</evidence>
<dbReference type="InterPro" id="IPR026203">
    <property type="entry name" value="IHABP"/>
</dbReference>
<feature type="coiled-coil region" evidence="4">
    <location>
        <begin position="367"/>
        <end position="401"/>
    </location>
</feature>
<dbReference type="CDD" id="cd14695">
    <property type="entry name" value="bZIP_HLF"/>
    <property type="match status" value="1"/>
</dbReference>
<feature type="compositionally biased region" description="Basic and acidic residues" evidence="5">
    <location>
        <begin position="521"/>
        <end position="534"/>
    </location>
</feature>
<sequence>MENTLNESQNKIHALEEMLSKEMMRSKEFGYKLECSLKQSGENFSEVQSRIIQLQEACNSFESKNQDLENKLLEMIEKEQSAEERARCLSVEKLSLERRLEECETDYEQRLSIANDQVESLQEELKRCEETLKQNLISLTGKYQDLEDSYTCFQSEAEKEKQLILAELEVTKDCLQKSRQESDQQQNTCMLLKQQSEKLEEEYDQLNQQLESSKAEKDFMKDQLSKCQQELTTAQAEVKAIKEKMAKQLEETEFTKDSLRSSLEEAHKTINELHQKEEDMSKELQHTLSVREQRDEELEELKEQLDRVISQTQENERKLKEEVGRQIKLYEDKATKSKEEFGRRLVETQKKLSQTEINFDKFRSEQEMLMNEKNKEMERKVLAAEEEFNRLKAELSSQANNDDQLNECKAQIKMWQTKYEELWQKIEPFKDQLDEYEAERNALLSQNSQAKDEVAKLGQQYAKLLGHQNKKQKIHHVVKLKEENISLKNELAKLRDQCEKQKRTIKKLEERVDQMSGKKRFNPEEAFSHAKKENLPLSVISNGDSESSDSGLDTMSSSTGNSFPSDYMDLDEFLSAANNQNAQESQEVPKSCELANNHSANGAVRPVATTDCKEVVSTQASPSKTSAEVSTVLNSIILSKVSSLPLNVNPPAIQPFESTSQPTATNAIIQWCKSVGITRQEHGEAMGPEPGKTPVRRRRNSRYVYNPLPIAKKADRKFVTQSSKDEKYWERRIKNNVAAKRSRDMRRQKEIELSDKYKNLEQENTLLKEEVQRLRIKAAELEQRLAQIAQFQSDM</sequence>
<dbReference type="Proteomes" id="UP001159427">
    <property type="component" value="Unassembled WGS sequence"/>
</dbReference>
<feature type="coiled-coil region" evidence="4">
    <location>
        <begin position="51"/>
        <end position="340"/>
    </location>
</feature>
<dbReference type="Gene3D" id="1.10.287.1490">
    <property type="match status" value="1"/>
</dbReference>
<evidence type="ECO:0000256" key="4">
    <source>
        <dbReference type="SAM" id="Coils"/>
    </source>
</evidence>
<dbReference type="Gene3D" id="1.20.5.170">
    <property type="match status" value="1"/>
</dbReference>
<keyword evidence="3" id="KW-0206">Cytoskeleton</keyword>
<evidence type="ECO:0000256" key="1">
    <source>
        <dbReference type="ARBA" id="ARBA00004186"/>
    </source>
</evidence>
<evidence type="ECO:0000256" key="2">
    <source>
        <dbReference type="ARBA" id="ARBA00022490"/>
    </source>
</evidence>
<evidence type="ECO:0000256" key="3">
    <source>
        <dbReference type="ARBA" id="ARBA00023212"/>
    </source>
</evidence>
<feature type="region of interest" description="Disordered" evidence="5">
    <location>
        <begin position="509"/>
        <end position="564"/>
    </location>
</feature>
<feature type="compositionally biased region" description="Low complexity" evidence="5">
    <location>
        <begin position="548"/>
        <end position="560"/>
    </location>
</feature>
<dbReference type="EMBL" id="CALNXI010000253">
    <property type="protein sequence ID" value="CAH3023272.1"/>
    <property type="molecule type" value="Genomic_DNA"/>
</dbReference>
<dbReference type="PROSITE" id="PS50217">
    <property type="entry name" value="BZIP"/>
    <property type="match status" value="1"/>
</dbReference>
<dbReference type="InterPro" id="IPR031794">
    <property type="entry name" value="HMMR_C"/>
</dbReference>
<evidence type="ECO:0000259" key="6">
    <source>
        <dbReference type="PROSITE" id="PS50217"/>
    </source>
</evidence>
<comment type="subcellular location">
    <subcellularLocation>
        <location evidence="1">Cytoplasm</location>
        <location evidence="1">Cytoskeleton</location>
        <location evidence="1">Spindle</location>
    </subcellularLocation>
</comment>
<evidence type="ECO:0000313" key="7">
    <source>
        <dbReference type="EMBL" id="CAH3023272.1"/>
    </source>
</evidence>
<keyword evidence="4" id="KW-0175">Coiled coil</keyword>
<dbReference type="InterPro" id="IPR004827">
    <property type="entry name" value="bZIP"/>
</dbReference>
<reference evidence="7 8" key="1">
    <citation type="submission" date="2022-05" db="EMBL/GenBank/DDBJ databases">
        <authorList>
            <consortium name="Genoscope - CEA"/>
            <person name="William W."/>
        </authorList>
    </citation>
    <scope>NUCLEOTIDE SEQUENCE [LARGE SCALE GENOMIC DNA]</scope>
</reference>
<dbReference type="SUPFAM" id="SSF57959">
    <property type="entry name" value="Leucine zipper domain"/>
    <property type="match status" value="1"/>
</dbReference>
<accession>A0ABN8M559</accession>
<feature type="coiled-coil region" evidence="4">
    <location>
        <begin position="750"/>
        <end position="791"/>
    </location>
</feature>
<protein>
    <recommendedName>
        <fullName evidence="6">BZIP domain-containing protein</fullName>
    </recommendedName>
</protein>
<proteinExistence type="predicted"/>
<dbReference type="Pfam" id="PF15908">
    <property type="entry name" value="HMMR_C"/>
    <property type="match status" value="1"/>
</dbReference>